<evidence type="ECO:0000256" key="3">
    <source>
        <dbReference type="ARBA" id="ARBA00015419"/>
    </source>
</evidence>
<dbReference type="OrthoDB" id="9769707at2"/>
<feature type="signal peptide" evidence="11">
    <location>
        <begin position="1"/>
        <end position="24"/>
    </location>
</feature>
<evidence type="ECO:0000256" key="1">
    <source>
        <dbReference type="ARBA" id="ARBA00004442"/>
    </source>
</evidence>
<evidence type="ECO:0000259" key="12">
    <source>
        <dbReference type="Pfam" id="PF01103"/>
    </source>
</evidence>
<feature type="domain" description="TamA POTRA" evidence="14">
    <location>
        <begin position="32"/>
        <end position="107"/>
    </location>
</feature>
<keyword evidence="16" id="KW-1185">Reference proteome</keyword>
<evidence type="ECO:0000313" key="15">
    <source>
        <dbReference type="EMBL" id="RBP48723.1"/>
    </source>
</evidence>
<organism evidence="15 16">
    <name type="scientific">Arenicella xantha</name>
    <dbReference type="NCBI Taxonomy" id="644221"/>
    <lineage>
        <taxon>Bacteria</taxon>
        <taxon>Pseudomonadati</taxon>
        <taxon>Pseudomonadota</taxon>
        <taxon>Gammaproteobacteria</taxon>
        <taxon>Arenicellales</taxon>
        <taxon>Arenicellaceae</taxon>
        <taxon>Arenicella</taxon>
    </lineage>
</organism>
<evidence type="ECO:0000256" key="6">
    <source>
        <dbReference type="ARBA" id="ARBA00022729"/>
    </source>
</evidence>
<name>A0A395JFZ2_9GAMM</name>
<dbReference type="Gene3D" id="2.40.160.50">
    <property type="entry name" value="membrane protein fhac: a member of the omp85/tpsb transporter family"/>
    <property type="match status" value="1"/>
</dbReference>
<evidence type="ECO:0000256" key="2">
    <source>
        <dbReference type="ARBA" id="ARBA00010248"/>
    </source>
</evidence>
<dbReference type="PANTHER" id="PTHR12815:SF47">
    <property type="entry name" value="TRANSLOCATION AND ASSEMBLY MODULE SUBUNIT TAMA"/>
    <property type="match status" value="1"/>
</dbReference>
<evidence type="ECO:0000259" key="14">
    <source>
        <dbReference type="Pfam" id="PF17243"/>
    </source>
</evidence>
<dbReference type="Pfam" id="PF17243">
    <property type="entry name" value="POTRA_TamA_1"/>
    <property type="match status" value="1"/>
</dbReference>
<evidence type="ECO:0000256" key="10">
    <source>
        <dbReference type="ARBA" id="ARBA00093548"/>
    </source>
</evidence>
<dbReference type="GO" id="GO:0009279">
    <property type="term" value="C:cell outer membrane"/>
    <property type="evidence" value="ECO:0007669"/>
    <property type="project" value="UniProtKB-SubCell"/>
</dbReference>
<evidence type="ECO:0000256" key="5">
    <source>
        <dbReference type="ARBA" id="ARBA00022692"/>
    </source>
</evidence>
<dbReference type="InParanoid" id="A0A395JFZ2"/>
<dbReference type="GO" id="GO:0009306">
    <property type="term" value="P:protein secretion"/>
    <property type="evidence" value="ECO:0007669"/>
    <property type="project" value="TreeGrafter"/>
</dbReference>
<evidence type="ECO:0000256" key="9">
    <source>
        <dbReference type="ARBA" id="ARBA00033063"/>
    </source>
</evidence>
<dbReference type="Pfam" id="PF01103">
    <property type="entry name" value="Omp85"/>
    <property type="match status" value="1"/>
</dbReference>
<dbReference type="Gene3D" id="3.10.20.310">
    <property type="entry name" value="membrane protein fhac"/>
    <property type="match status" value="3"/>
</dbReference>
<dbReference type="FunCoup" id="A0A395JFZ2">
    <property type="interactions" value="88"/>
</dbReference>
<evidence type="ECO:0000256" key="4">
    <source>
        <dbReference type="ARBA" id="ARBA00022452"/>
    </source>
</evidence>
<keyword evidence="4" id="KW-1134">Transmembrane beta strand</keyword>
<keyword evidence="8" id="KW-0998">Cell outer membrane</keyword>
<evidence type="ECO:0000256" key="11">
    <source>
        <dbReference type="SAM" id="SignalP"/>
    </source>
</evidence>
<protein>
    <recommendedName>
        <fullName evidence="3">Translocation and assembly module subunit TamA</fullName>
    </recommendedName>
    <alternativeName>
        <fullName evidence="9">Autotransporter assembly factor TamA</fullName>
    </alternativeName>
</protein>
<dbReference type="InterPro" id="IPR010827">
    <property type="entry name" value="BamA/TamA_POTRA"/>
</dbReference>
<gene>
    <name evidence="15" type="ORF">DFR28_10561</name>
</gene>
<keyword evidence="5" id="KW-0812">Transmembrane</keyword>
<dbReference type="Pfam" id="PF07244">
    <property type="entry name" value="POTRA"/>
    <property type="match status" value="1"/>
</dbReference>
<evidence type="ECO:0000256" key="7">
    <source>
        <dbReference type="ARBA" id="ARBA00023136"/>
    </source>
</evidence>
<comment type="similarity">
    <text evidence="2">Belongs to the TamA family.</text>
</comment>
<evidence type="ECO:0000259" key="13">
    <source>
        <dbReference type="Pfam" id="PF07244"/>
    </source>
</evidence>
<dbReference type="Proteomes" id="UP000253083">
    <property type="component" value="Unassembled WGS sequence"/>
</dbReference>
<reference evidence="15 16" key="1">
    <citation type="submission" date="2018-06" db="EMBL/GenBank/DDBJ databases">
        <title>Genomic Encyclopedia of Type Strains, Phase IV (KMG-IV): sequencing the most valuable type-strain genomes for metagenomic binning, comparative biology and taxonomic classification.</title>
        <authorList>
            <person name="Goeker M."/>
        </authorList>
    </citation>
    <scope>NUCLEOTIDE SEQUENCE [LARGE SCALE GENOMIC DNA]</scope>
    <source>
        <strain evidence="15 16">DSM 24032</strain>
    </source>
</reference>
<evidence type="ECO:0000256" key="8">
    <source>
        <dbReference type="ARBA" id="ARBA00023237"/>
    </source>
</evidence>
<comment type="caution">
    <text evidence="15">The sequence shown here is derived from an EMBL/GenBank/DDBJ whole genome shotgun (WGS) entry which is preliminary data.</text>
</comment>
<dbReference type="GO" id="GO:0097347">
    <property type="term" value="C:TAM protein secretion complex"/>
    <property type="evidence" value="ECO:0007669"/>
    <property type="project" value="TreeGrafter"/>
</dbReference>
<feature type="chain" id="PRO_5017360579" description="Translocation and assembly module subunit TamA" evidence="11">
    <location>
        <begin position="25"/>
        <end position="595"/>
    </location>
</feature>
<comment type="subunit">
    <text evidence="10">Interacts with TamB to form the translocation and assembly module (TAM).</text>
</comment>
<evidence type="ECO:0000313" key="16">
    <source>
        <dbReference type="Proteomes" id="UP000253083"/>
    </source>
</evidence>
<dbReference type="EMBL" id="QNRT01000005">
    <property type="protein sequence ID" value="RBP48723.1"/>
    <property type="molecule type" value="Genomic_DNA"/>
</dbReference>
<dbReference type="AlphaFoldDB" id="A0A395JFZ2"/>
<accession>A0A395JFZ2</accession>
<feature type="domain" description="POTRA" evidence="13">
    <location>
        <begin position="221"/>
        <end position="281"/>
    </location>
</feature>
<sequence>MNITRFCIFCILTSGLLLSNLAWAQESSRPDIAITGLSGELLENVNRHVRLIGRLQDPSPLTSGERRRLLRRVVGEIKEALQPYGYYQVTVVVDTSQAPDKFTYKVSLNEPVRVADVAIFLDQDAEQEPRFKQWRSDYPLASGDILEQAKYEVQKKILLAAALRLGYFDAQLTRHEIVIDASRSKADILLRFESGPRYKIGDVVITWEADNDSDSDKIKRRVEDEVLQPLITIKPNDLYDADAISKTQRELAATSYFASVDVQTGEPLAETGTVPVNILVSPSKRKVYHVEVGAGTDTGIRGGIGYENRRINKYGHTLNARLGGSQIKRSAILNYRIPLPRDKLDSLNFFTSLEEEIGDTRRFQASKIGTELSMGWRQAIVKFGLTASREKFTRVRVDLKDIEQTTDLLMPSVAWERTERDDLYFPTKGWSASALLRVADSRVASDIDLAQFIVDAKGLYPIGNGRVKARVKLAGSVIDEAVRLPESLGFLTGGDDTVRGYSYESIGVERNGGTSVGKNLVVGSIEYQHPIKNDFSWATFIDVGDVFDSSASYKKGAGAGLRWRLPFGALRLDVASALDRDGNPLRLHFSFGTDL</sequence>
<comment type="subcellular location">
    <subcellularLocation>
        <location evidence="1">Cell outer membrane</location>
    </subcellularLocation>
</comment>
<dbReference type="RefSeq" id="WP_113955325.1">
    <property type="nucleotide sequence ID" value="NZ_QNRT01000005.1"/>
</dbReference>
<dbReference type="InterPro" id="IPR000184">
    <property type="entry name" value="Bac_surfAg_D15"/>
</dbReference>
<keyword evidence="6 11" id="KW-0732">Signal</keyword>
<proteinExistence type="inferred from homology"/>
<keyword evidence="7" id="KW-0472">Membrane</keyword>
<feature type="domain" description="Bacterial surface antigen (D15)" evidence="12">
    <location>
        <begin position="314"/>
        <end position="593"/>
    </location>
</feature>
<dbReference type="InterPro" id="IPR035243">
    <property type="entry name" value="TamA_POTRA_Dom_1"/>
</dbReference>
<dbReference type="InterPro" id="IPR039910">
    <property type="entry name" value="D15-like"/>
</dbReference>
<dbReference type="PANTHER" id="PTHR12815">
    <property type="entry name" value="SORTING AND ASSEMBLY MACHINERY SAMM50 PROTEIN FAMILY MEMBER"/>
    <property type="match status" value="1"/>
</dbReference>